<feature type="region of interest" description="Disordered" evidence="1">
    <location>
        <begin position="380"/>
        <end position="405"/>
    </location>
</feature>
<reference evidence="2" key="1">
    <citation type="submission" date="2019-08" db="EMBL/GenBank/DDBJ databases">
        <authorList>
            <person name="Kucharzyk K."/>
            <person name="Murdoch R.W."/>
            <person name="Higgins S."/>
            <person name="Loffler F."/>
        </authorList>
    </citation>
    <scope>NUCLEOTIDE SEQUENCE</scope>
</reference>
<sequence>MGLLSKLFSKTYVKYVYPGPLASSAPFDRQAYEHDMVRATIDCIASHAAKAEAMHVVVDSNGRIQKVIRNSPYAKLLNQRPNPLMTGFDLKYKLFTQLEAYTTSLCFFKWDGTVPTAIIPINYEDFEIVPIVDGGYAVMFTDYEGEKYTLNIEDVVVLRKFFNTRDVAGDGNKPLYDALDILKAADTGLVQAVTVANKVRGLLKQKKAMLSPTDVTKSTDDFVTRFNNAAKNGGIVGVDSMEEYTPLTITPWSANASQMRDIEDRIARYYRTPNPIVMSDYSEAQGQAWFESKIEPMLIQAGQAFTGVAFTQREYDAGNRIIFSHASVMSAGLATKVQLLNATRDSGELTPNERRELIGYPPVEDGDERLVSLNYVKAKDQSKYQTGEDPKEDDSGQNKPDGAAV</sequence>
<accession>A0A644ZMD9</accession>
<evidence type="ECO:0008006" key="3">
    <source>
        <dbReference type="Google" id="ProtNLM"/>
    </source>
</evidence>
<evidence type="ECO:0000313" key="2">
    <source>
        <dbReference type="EMBL" id="MPM39873.1"/>
    </source>
</evidence>
<dbReference type="InterPro" id="IPR006944">
    <property type="entry name" value="Phage/GTA_portal"/>
</dbReference>
<dbReference type="AlphaFoldDB" id="A0A644ZMD9"/>
<proteinExistence type="predicted"/>
<comment type="caution">
    <text evidence="2">The sequence shown here is derived from an EMBL/GenBank/DDBJ whole genome shotgun (WGS) entry which is preliminary data.</text>
</comment>
<name>A0A644ZMD9_9ZZZZ</name>
<protein>
    <recommendedName>
        <fullName evidence="3">Phage portal protein</fullName>
    </recommendedName>
</protein>
<organism evidence="2">
    <name type="scientific">bioreactor metagenome</name>
    <dbReference type="NCBI Taxonomy" id="1076179"/>
    <lineage>
        <taxon>unclassified sequences</taxon>
        <taxon>metagenomes</taxon>
        <taxon>ecological metagenomes</taxon>
    </lineage>
</organism>
<gene>
    <name evidence="2" type="ORF">SDC9_86509</name>
</gene>
<dbReference type="Pfam" id="PF04860">
    <property type="entry name" value="Phage_portal"/>
    <property type="match status" value="1"/>
</dbReference>
<evidence type="ECO:0000256" key="1">
    <source>
        <dbReference type="SAM" id="MobiDB-lite"/>
    </source>
</evidence>
<dbReference type="EMBL" id="VSSQ01008796">
    <property type="protein sequence ID" value="MPM39873.1"/>
    <property type="molecule type" value="Genomic_DNA"/>
</dbReference>
<feature type="compositionally biased region" description="Basic and acidic residues" evidence="1">
    <location>
        <begin position="380"/>
        <end position="396"/>
    </location>
</feature>